<comment type="caution">
    <text evidence="1">The sequence shown here is derived from an EMBL/GenBank/DDBJ whole genome shotgun (WGS) entry which is preliminary data.</text>
</comment>
<evidence type="ECO:0000313" key="2">
    <source>
        <dbReference type="Proteomes" id="UP000887013"/>
    </source>
</evidence>
<dbReference type="Proteomes" id="UP000887013">
    <property type="component" value="Unassembled WGS sequence"/>
</dbReference>
<organism evidence="1 2">
    <name type="scientific">Nephila pilipes</name>
    <name type="common">Giant wood spider</name>
    <name type="synonym">Nephila maculata</name>
    <dbReference type="NCBI Taxonomy" id="299642"/>
    <lineage>
        <taxon>Eukaryota</taxon>
        <taxon>Metazoa</taxon>
        <taxon>Ecdysozoa</taxon>
        <taxon>Arthropoda</taxon>
        <taxon>Chelicerata</taxon>
        <taxon>Arachnida</taxon>
        <taxon>Araneae</taxon>
        <taxon>Araneomorphae</taxon>
        <taxon>Entelegynae</taxon>
        <taxon>Araneoidea</taxon>
        <taxon>Nephilidae</taxon>
        <taxon>Nephila</taxon>
    </lineage>
</organism>
<keyword evidence="2" id="KW-1185">Reference proteome</keyword>
<dbReference type="EMBL" id="BMAW01075625">
    <property type="protein sequence ID" value="GFT97814.1"/>
    <property type="molecule type" value="Genomic_DNA"/>
</dbReference>
<reference evidence="1" key="1">
    <citation type="submission" date="2020-08" db="EMBL/GenBank/DDBJ databases">
        <title>Multicomponent nature underlies the extraordinary mechanical properties of spider dragline silk.</title>
        <authorList>
            <person name="Kono N."/>
            <person name="Nakamura H."/>
            <person name="Mori M."/>
            <person name="Yoshida Y."/>
            <person name="Ohtoshi R."/>
            <person name="Malay A.D."/>
            <person name="Moran D.A.P."/>
            <person name="Tomita M."/>
            <person name="Numata K."/>
            <person name="Arakawa K."/>
        </authorList>
    </citation>
    <scope>NUCLEOTIDE SEQUENCE</scope>
</reference>
<protein>
    <submittedName>
        <fullName evidence="1">Uncharacterized protein</fullName>
    </submittedName>
</protein>
<evidence type="ECO:0000313" key="1">
    <source>
        <dbReference type="EMBL" id="GFT97814.1"/>
    </source>
</evidence>
<accession>A0A8X6UAG8</accession>
<proteinExistence type="predicted"/>
<dbReference type="AlphaFoldDB" id="A0A8X6UAG8"/>
<sequence>MIDDVFLQTIIQCIPSDITQWDRLSVSDQPNVSENSTDYRSKINSEVLSSKSNKSDYSSVDSRLCPPFSSIYNNLESDSSIRNKEINFSWKIVAQNEDSKENVINIVYVLERPCIKNMLLVCERLFKMFFSG</sequence>
<gene>
    <name evidence="1" type="ORF">NPIL_9751</name>
</gene>
<name>A0A8X6UAG8_NEPPI</name>